<dbReference type="AlphaFoldDB" id="A0A366JGB2"/>
<keyword evidence="4" id="KW-1185">Reference proteome</keyword>
<evidence type="ECO:0000256" key="2">
    <source>
        <dbReference type="SAM" id="SignalP"/>
    </source>
</evidence>
<feature type="compositionally biased region" description="Basic and acidic residues" evidence="1">
    <location>
        <begin position="108"/>
        <end position="132"/>
    </location>
</feature>
<dbReference type="OrthoDB" id="2782278at2"/>
<accession>A0A366JGB2</accession>
<evidence type="ECO:0000313" key="4">
    <source>
        <dbReference type="Proteomes" id="UP000252731"/>
    </source>
</evidence>
<feature type="signal peptide" evidence="2">
    <location>
        <begin position="1"/>
        <end position="32"/>
    </location>
</feature>
<gene>
    <name evidence="3" type="ORF">DFO70_1405</name>
</gene>
<evidence type="ECO:0000256" key="1">
    <source>
        <dbReference type="SAM" id="MobiDB-lite"/>
    </source>
</evidence>
<reference evidence="3 4" key="1">
    <citation type="submission" date="2018-06" db="EMBL/GenBank/DDBJ databases">
        <title>Freshwater and sediment microbial communities from various areas in North America, analyzing microbe dynamics in response to fracking.</title>
        <authorList>
            <person name="Lamendella R."/>
        </authorList>
    </citation>
    <scope>NUCLEOTIDE SEQUENCE [LARGE SCALE GENOMIC DNA]</scope>
    <source>
        <strain evidence="3 4">14_TX</strain>
    </source>
</reference>
<proteinExistence type="predicted"/>
<evidence type="ECO:0000313" key="3">
    <source>
        <dbReference type="EMBL" id="RBP85490.1"/>
    </source>
</evidence>
<dbReference type="InterPro" id="IPR017853">
    <property type="entry name" value="GH"/>
</dbReference>
<feature type="chain" id="PRO_5039413276" description="Glycosyl hydrolase family 25" evidence="2">
    <location>
        <begin position="33"/>
        <end position="384"/>
    </location>
</feature>
<dbReference type="Gene3D" id="3.20.20.80">
    <property type="entry name" value="Glycosidases"/>
    <property type="match status" value="1"/>
</dbReference>
<dbReference type="Proteomes" id="UP000252731">
    <property type="component" value="Unassembled WGS sequence"/>
</dbReference>
<dbReference type="EMBL" id="QNSF01000040">
    <property type="protein sequence ID" value="RBP85490.1"/>
    <property type="molecule type" value="Genomic_DNA"/>
</dbReference>
<feature type="region of interest" description="Disordered" evidence="1">
    <location>
        <begin position="34"/>
        <end position="146"/>
    </location>
</feature>
<evidence type="ECO:0008006" key="5">
    <source>
        <dbReference type="Google" id="ProtNLM"/>
    </source>
</evidence>
<protein>
    <recommendedName>
        <fullName evidence="5">Glycosyl hydrolase family 25</fullName>
    </recommendedName>
</protein>
<keyword evidence="2" id="KW-0732">Signal</keyword>
<organism evidence="3 4">
    <name type="scientific">Cytobacillus firmus</name>
    <name type="common">Bacillus firmus</name>
    <dbReference type="NCBI Taxonomy" id="1399"/>
    <lineage>
        <taxon>Bacteria</taxon>
        <taxon>Bacillati</taxon>
        <taxon>Bacillota</taxon>
        <taxon>Bacilli</taxon>
        <taxon>Bacillales</taxon>
        <taxon>Bacillaceae</taxon>
        <taxon>Cytobacillus</taxon>
    </lineage>
</organism>
<sequence>MKKYLNTKKIVKSFIVTTVMSFGLLSGGHFTAAAGPDKTKGEPVRAVQANSPETASKKATPVAPAKPEVPAQPKEKVKTKNQDKVENKKIESQASEHASEKSAPADSARPEVPAHSKAEGKAENQHKVENKKGKSQASEHASETAVIHAAKKSAIFSNDPVEDSNEPDVMTEYAFGSDSATSANPEGEDFYIGKLGYGSKVQFDASTGGGIYFSSVRADDASYLYGYWFLSGMQMSPEGISPTLWGEQQAKLALETYEVMKSVYGSKVRPVIFIDVEPALTGMNQYDYANNQSIYNAFVEYLNQHGEGVQPGTYSSPWSWEITMGTFSPITPGAYWVAYYPVAIPSDLTTSNPDWLDFPGTDEQAEIWQYYGGYDDYNVAWQLP</sequence>
<name>A0A366JGB2_CYTFI</name>
<dbReference type="RefSeq" id="WP_113885796.1">
    <property type="nucleotide sequence ID" value="NZ_QNSF01000040.1"/>
</dbReference>
<comment type="caution">
    <text evidence="3">The sequence shown here is derived from an EMBL/GenBank/DDBJ whole genome shotgun (WGS) entry which is preliminary data.</text>
</comment>
<feature type="compositionally biased region" description="Basic and acidic residues" evidence="1">
    <location>
        <begin position="73"/>
        <end position="91"/>
    </location>
</feature>
<dbReference type="SUPFAM" id="SSF51445">
    <property type="entry name" value="(Trans)glycosidases"/>
    <property type="match status" value="1"/>
</dbReference>